<dbReference type="InterPro" id="IPR019734">
    <property type="entry name" value="TPR_rpt"/>
</dbReference>
<sequence length="617" mass="71284">MKKTYFFYGVILLFISGLLNLHAQNNSNQDSISKLIDLSRSKLYEDKAAAIKYLDIAESLYLETFDKKIYADIIYARATVFYVSTDYHLALENFLEGLEIYQETKDQIGISKSLTGIGLVEMGLENYEVAIYYFNKAIANKSEKQEYMNAANFFNKGIAFMDLNVLDSSEHYLRKSLKLAIKNKRVETEHMAINRFGQLNLQKGEMDSAFYYFQKLLNHPVEINTWERTFAYRGLAHYYLEKNQYDIANKYANDAIILAKKIPSKWEIFKSYEVLSKIAYKQNNTDLAYEYLKLHNIYNDSVVGENVARKVKYLQFLKKESEYNKLNLEKTAIQKQLRDNKIIVVLLILFVGFFVVVIYFLSIQAQIKSKFNRELGEKNDSIALQNENLEKLNTTKTKLLSILSHDMKSPLASIEQVLSMYQQEILSKVEKEELLQKLQIQVGNTLEMLNNMVIWAQSQLEGLKTERVLINPHLTLTNVIQNAHLSLELKNITVDYINYFEHEVWCDPNHLRIIFQNVVSNSIKFSYPNGKITIHMEDFATEVKIYFTDNGVGLSKELMAELNDKKESVIANAGTSNEMGTGIGLLLIKNLLKLNQGRLEIKNKHNKGAVFIIVLKK</sequence>
<evidence type="ECO:0000256" key="9">
    <source>
        <dbReference type="SAM" id="Phobius"/>
    </source>
</evidence>
<protein>
    <recommendedName>
        <fullName evidence="2">histidine kinase</fullName>
        <ecNumber evidence="2">2.7.13.3</ecNumber>
    </recommendedName>
</protein>
<feature type="transmembrane region" description="Helical" evidence="9">
    <location>
        <begin position="342"/>
        <end position="363"/>
    </location>
</feature>
<keyword evidence="7" id="KW-0067">ATP-binding</keyword>
<dbReference type="Gene3D" id="1.10.287.130">
    <property type="match status" value="1"/>
</dbReference>
<evidence type="ECO:0000259" key="10">
    <source>
        <dbReference type="PROSITE" id="PS50109"/>
    </source>
</evidence>
<dbReference type="AlphaFoldDB" id="A0A917DAS8"/>
<dbReference type="InterPro" id="IPR036097">
    <property type="entry name" value="HisK_dim/P_sf"/>
</dbReference>
<dbReference type="SMART" id="SM00387">
    <property type="entry name" value="HATPase_c"/>
    <property type="match status" value="1"/>
</dbReference>
<dbReference type="InterPro" id="IPR003661">
    <property type="entry name" value="HisK_dim/P_dom"/>
</dbReference>
<dbReference type="GO" id="GO:0030295">
    <property type="term" value="F:protein kinase activator activity"/>
    <property type="evidence" value="ECO:0007669"/>
    <property type="project" value="TreeGrafter"/>
</dbReference>
<reference evidence="11" key="2">
    <citation type="submission" date="2020-09" db="EMBL/GenBank/DDBJ databases">
        <authorList>
            <person name="Sun Q."/>
            <person name="Zhou Y."/>
        </authorList>
    </citation>
    <scope>NUCLEOTIDE SEQUENCE</scope>
    <source>
        <strain evidence="11">CGMCC 1.12506</strain>
    </source>
</reference>
<dbReference type="GO" id="GO:0000156">
    <property type="term" value="F:phosphorelay response regulator activity"/>
    <property type="evidence" value="ECO:0007669"/>
    <property type="project" value="TreeGrafter"/>
</dbReference>
<dbReference type="InterPro" id="IPR005467">
    <property type="entry name" value="His_kinase_dom"/>
</dbReference>
<dbReference type="InterPro" id="IPR011990">
    <property type="entry name" value="TPR-like_helical_dom_sf"/>
</dbReference>
<accession>A0A917DAS8</accession>
<keyword evidence="3" id="KW-0597">Phosphoprotein</keyword>
<evidence type="ECO:0000256" key="8">
    <source>
        <dbReference type="ARBA" id="ARBA00023012"/>
    </source>
</evidence>
<dbReference type="Proteomes" id="UP000625735">
    <property type="component" value="Unassembled WGS sequence"/>
</dbReference>
<evidence type="ECO:0000313" key="12">
    <source>
        <dbReference type="Proteomes" id="UP000625735"/>
    </source>
</evidence>
<dbReference type="SMART" id="SM00028">
    <property type="entry name" value="TPR"/>
    <property type="match status" value="5"/>
</dbReference>
<evidence type="ECO:0000256" key="6">
    <source>
        <dbReference type="ARBA" id="ARBA00022777"/>
    </source>
</evidence>
<evidence type="ECO:0000256" key="2">
    <source>
        <dbReference type="ARBA" id="ARBA00012438"/>
    </source>
</evidence>
<evidence type="ECO:0000256" key="1">
    <source>
        <dbReference type="ARBA" id="ARBA00000085"/>
    </source>
</evidence>
<comment type="caution">
    <text evidence="11">The sequence shown here is derived from an EMBL/GenBank/DDBJ whole genome shotgun (WGS) entry which is preliminary data.</text>
</comment>
<dbReference type="GO" id="GO:0007234">
    <property type="term" value="P:osmosensory signaling via phosphorelay pathway"/>
    <property type="evidence" value="ECO:0007669"/>
    <property type="project" value="TreeGrafter"/>
</dbReference>
<organism evidence="11 12">
    <name type="scientific">Flavobacterium orientale</name>
    <dbReference type="NCBI Taxonomy" id="1756020"/>
    <lineage>
        <taxon>Bacteria</taxon>
        <taxon>Pseudomonadati</taxon>
        <taxon>Bacteroidota</taxon>
        <taxon>Flavobacteriia</taxon>
        <taxon>Flavobacteriales</taxon>
        <taxon>Flavobacteriaceae</taxon>
        <taxon>Flavobacterium</taxon>
    </lineage>
</organism>
<dbReference type="SUPFAM" id="SSF47384">
    <property type="entry name" value="Homodimeric domain of signal transducing histidine kinase"/>
    <property type="match status" value="1"/>
</dbReference>
<name>A0A917DAS8_9FLAO</name>
<dbReference type="PROSITE" id="PS50109">
    <property type="entry name" value="HIS_KIN"/>
    <property type="match status" value="1"/>
</dbReference>
<dbReference type="SUPFAM" id="SSF55874">
    <property type="entry name" value="ATPase domain of HSP90 chaperone/DNA topoisomerase II/histidine kinase"/>
    <property type="match status" value="1"/>
</dbReference>
<keyword evidence="4" id="KW-0808">Transferase</keyword>
<feature type="domain" description="Histidine kinase" evidence="10">
    <location>
        <begin position="402"/>
        <end position="617"/>
    </location>
</feature>
<dbReference type="Gene3D" id="3.30.565.10">
    <property type="entry name" value="Histidine kinase-like ATPase, C-terminal domain"/>
    <property type="match status" value="1"/>
</dbReference>
<dbReference type="Gene3D" id="1.25.40.10">
    <property type="entry name" value="Tetratricopeptide repeat domain"/>
    <property type="match status" value="2"/>
</dbReference>
<dbReference type="InterPro" id="IPR004358">
    <property type="entry name" value="Sig_transdc_His_kin-like_C"/>
</dbReference>
<gene>
    <name evidence="11" type="ORF">GCM10011343_07440</name>
</gene>
<keyword evidence="6" id="KW-0418">Kinase</keyword>
<dbReference type="EC" id="2.7.13.3" evidence="2"/>
<dbReference type="SUPFAM" id="SSF48452">
    <property type="entry name" value="TPR-like"/>
    <property type="match status" value="2"/>
</dbReference>
<keyword evidence="5" id="KW-0547">Nucleotide-binding</keyword>
<dbReference type="PANTHER" id="PTHR42878:SF7">
    <property type="entry name" value="SENSOR HISTIDINE KINASE GLRK"/>
    <property type="match status" value="1"/>
</dbReference>
<dbReference type="InterPro" id="IPR036890">
    <property type="entry name" value="HATPase_C_sf"/>
</dbReference>
<dbReference type="PRINTS" id="PR00344">
    <property type="entry name" value="BCTRLSENSOR"/>
</dbReference>
<keyword evidence="9" id="KW-0472">Membrane</keyword>
<dbReference type="GO" id="GO:0000155">
    <property type="term" value="F:phosphorelay sensor kinase activity"/>
    <property type="evidence" value="ECO:0007669"/>
    <property type="project" value="InterPro"/>
</dbReference>
<evidence type="ECO:0000256" key="4">
    <source>
        <dbReference type="ARBA" id="ARBA00022679"/>
    </source>
</evidence>
<keyword evidence="9" id="KW-1133">Transmembrane helix</keyword>
<dbReference type="GO" id="GO:0005524">
    <property type="term" value="F:ATP binding"/>
    <property type="evidence" value="ECO:0007669"/>
    <property type="project" value="UniProtKB-KW"/>
</dbReference>
<dbReference type="Pfam" id="PF02518">
    <property type="entry name" value="HATPase_c"/>
    <property type="match status" value="1"/>
</dbReference>
<keyword evidence="8" id="KW-0902">Two-component regulatory system</keyword>
<evidence type="ECO:0000256" key="7">
    <source>
        <dbReference type="ARBA" id="ARBA00022840"/>
    </source>
</evidence>
<proteinExistence type="predicted"/>
<evidence type="ECO:0000256" key="3">
    <source>
        <dbReference type="ARBA" id="ARBA00022553"/>
    </source>
</evidence>
<dbReference type="InterPro" id="IPR003594">
    <property type="entry name" value="HATPase_dom"/>
</dbReference>
<dbReference type="PANTHER" id="PTHR42878">
    <property type="entry name" value="TWO-COMPONENT HISTIDINE KINASE"/>
    <property type="match status" value="1"/>
</dbReference>
<evidence type="ECO:0000256" key="5">
    <source>
        <dbReference type="ARBA" id="ARBA00022741"/>
    </source>
</evidence>
<dbReference type="InterPro" id="IPR050351">
    <property type="entry name" value="BphY/WalK/GraS-like"/>
</dbReference>
<evidence type="ECO:0000313" key="11">
    <source>
        <dbReference type="EMBL" id="GGD19389.1"/>
    </source>
</evidence>
<keyword evidence="9" id="KW-0812">Transmembrane</keyword>
<keyword evidence="12" id="KW-1185">Reference proteome</keyword>
<comment type="catalytic activity">
    <reaction evidence="1">
        <text>ATP + protein L-histidine = ADP + protein N-phospho-L-histidine.</text>
        <dbReference type="EC" id="2.7.13.3"/>
    </reaction>
</comment>
<dbReference type="RefSeq" id="WP_188361185.1">
    <property type="nucleotide sequence ID" value="NZ_BMFG01000002.1"/>
</dbReference>
<dbReference type="CDD" id="cd00082">
    <property type="entry name" value="HisKA"/>
    <property type="match status" value="1"/>
</dbReference>
<reference evidence="11" key="1">
    <citation type="journal article" date="2014" name="Int. J. Syst. Evol. Microbiol.">
        <title>Complete genome sequence of Corynebacterium casei LMG S-19264T (=DSM 44701T), isolated from a smear-ripened cheese.</title>
        <authorList>
            <consortium name="US DOE Joint Genome Institute (JGI-PGF)"/>
            <person name="Walter F."/>
            <person name="Albersmeier A."/>
            <person name="Kalinowski J."/>
            <person name="Ruckert C."/>
        </authorList>
    </citation>
    <scope>NUCLEOTIDE SEQUENCE</scope>
    <source>
        <strain evidence="11">CGMCC 1.12506</strain>
    </source>
</reference>
<dbReference type="EMBL" id="BMFG01000002">
    <property type="protein sequence ID" value="GGD19389.1"/>
    <property type="molecule type" value="Genomic_DNA"/>
</dbReference>
<dbReference type="SMART" id="SM00388">
    <property type="entry name" value="HisKA"/>
    <property type="match status" value="1"/>
</dbReference>